<dbReference type="STRING" id="686340.Metal_0188"/>
<accession>H8GKP7</accession>
<name>H8GKP7_METAL</name>
<reference evidence="2 3" key="1">
    <citation type="journal article" date="2013" name="Genome Announc.">
        <title>Genome Sequence of the Obligate Gammaproteobacterial Methanotroph Methylomicrobium album Strain BG8.</title>
        <authorList>
            <person name="Kits K.D."/>
            <person name="Kalyuzhnaya M.G."/>
            <person name="Klotz M.G."/>
            <person name="Jetten M.S."/>
            <person name="Op den Camp H.J."/>
            <person name="Vuilleumier S."/>
            <person name="Bringel F."/>
            <person name="Dispirito A.A."/>
            <person name="Murrell J.C."/>
            <person name="Bruce D."/>
            <person name="Cheng J.F."/>
            <person name="Copeland A."/>
            <person name="Goodwin L."/>
            <person name="Hauser L."/>
            <person name="Lajus A."/>
            <person name="Land M.L."/>
            <person name="Lapidus A."/>
            <person name="Lucas S."/>
            <person name="Medigue C."/>
            <person name="Pitluck S."/>
            <person name="Woyke T."/>
            <person name="Zeytun A."/>
            <person name="Stein L.Y."/>
        </authorList>
    </citation>
    <scope>NUCLEOTIDE SEQUENCE [LARGE SCALE GENOMIC DNA]</scope>
    <source>
        <strain evidence="2 3">BG8</strain>
    </source>
</reference>
<dbReference type="Proteomes" id="UP000005090">
    <property type="component" value="Chromosome"/>
</dbReference>
<evidence type="ECO:0000256" key="1">
    <source>
        <dbReference type="SAM" id="Phobius"/>
    </source>
</evidence>
<keyword evidence="3" id="KW-1185">Reference proteome</keyword>
<dbReference type="EMBL" id="CM001475">
    <property type="protein sequence ID" value="EIC28055.1"/>
    <property type="molecule type" value="Genomic_DNA"/>
</dbReference>
<organism evidence="2 3">
    <name type="scientific">Methylomicrobium album BG8</name>
    <dbReference type="NCBI Taxonomy" id="686340"/>
    <lineage>
        <taxon>Bacteria</taxon>
        <taxon>Pseudomonadati</taxon>
        <taxon>Pseudomonadota</taxon>
        <taxon>Gammaproteobacteria</taxon>
        <taxon>Methylococcales</taxon>
        <taxon>Methylococcaceae</taxon>
        <taxon>Methylomicrobium</taxon>
    </lineage>
</organism>
<keyword evidence="1" id="KW-1133">Transmembrane helix</keyword>
<dbReference type="AlphaFoldDB" id="H8GKP7"/>
<dbReference type="RefSeq" id="WP_005368717.1">
    <property type="nucleotide sequence ID" value="NZ_CM001475.1"/>
</dbReference>
<feature type="transmembrane region" description="Helical" evidence="1">
    <location>
        <begin position="21"/>
        <end position="42"/>
    </location>
</feature>
<feature type="transmembrane region" description="Helical" evidence="1">
    <location>
        <begin position="48"/>
        <end position="71"/>
    </location>
</feature>
<evidence type="ECO:0000313" key="3">
    <source>
        <dbReference type="Proteomes" id="UP000005090"/>
    </source>
</evidence>
<keyword evidence="1" id="KW-0472">Membrane</keyword>
<protein>
    <submittedName>
        <fullName evidence="2">Uncharacterized protein</fullName>
    </submittedName>
</protein>
<feature type="transmembrane region" description="Helical" evidence="1">
    <location>
        <begin position="83"/>
        <end position="107"/>
    </location>
</feature>
<feature type="transmembrane region" description="Helical" evidence="1">
    <location>
        <begin position="141"/>
        <end position="162"/>
    </location>
</feature>
<feature type="transmembrane region" description="Helical" evidence="1">
    <location>
        <begin position="113"/>
        <end position="134"/>
    </location>
</feature>
<evidence type="ECO:0000313" key="2">
    <source>
        <dbReference type="EMBL" id="EIC28055.1"/>
    </source>
</evidence>
<dbReference type="eggNOG" id="ENOG5033C8W">
    <property type="taxonomic scope" value="Bacteria"/>
</dbReference>
<gene>
    <name evidence="2" type="ORF">Metal_0188</name>
</gene>
<proteinExistence type="predicted"/>
<sequence length="169" mass="18215">MYELIVLLFDICRFKKGPEDLPYSLALLKIVAAAFAVVRVLMHYRGHNLLGAVLETAAEVGYIGLFSGVMLQTHRHLNRYYQVAGAFFGCYALIGFIAWPAAAMLAVGQSAGLAFILAIGIIVWLCAVTAHIVYHALAPNILVSLGWALAFLVGFVLLAMSFGQVDGIG</sequence>
<dbReference type="HOGENOM" id="CLU_128121_1_0_6"/>
<keyword evidence="1" id="KW-0812">Transmembrane</keyword>